<proteinExistence type="predicted"/>
<name>A0A421B1N0_9PSEU</name>
<feature type="modified residue" description="N6-(pyridoxal phosphate)lysine" evidence="3">
    <location>
        <position position="64"/>
    </location>
</feature>
<dbReference type="Pfam" id="PF02784">
    <property type="entry name" value="Orn_Arg_deC_N"/>
    <property type="match status" value="1"/>
</dbReference>
<dbReference type="SUPFAM" id="SSF51419">
    <property type="entry name" value="PLP-binding barrel"/>
    <property type="match status" value="1"/>
</dbReference>
<dbReference type="EMBL" id="RCDD01000003">
    <property type="protein sequence ID" value="RLK58191.1"/>
    <property type="molecule type" value="Genomic_DNA"/>
</dbReference>
<dbReference type="InterPro" id="IPR022644">
    <property type="entry name" value="De-COase2_N"/>
</dbReference>
<dbReference type="Proteomes" id="UP000282454">
    <property type="component" value="Unassembled WGS sequence"/>
</dbReference>
<reference evidence="5 6" key="1">
    <citation type="submission" date="2018-10" db="EMBL/GenBank/DDBJ databases">
        <title>Genomic Encyclopedia of Archaeal and Bacterial Type Strains, Phase II (KMG-II): from individual species to whole genera.</title>
        <authorList>
            <person name="Goeker M."/>
        </authorList>
    </citation>
    <scope>NUCLEOTIDE SEQUENCE [LARGE SCALE GENOMIC DNA]</scope>
    <source>
        <strain evidence="5 6">DSM 45657</strain>
    </source>
</reference>
<evidence type="ECO:0000313" key="6">
    <source>
        <dbReference type="Proteomes" id="UP000282454"/>
    </source>
</evidence>
<protein>
    <submittedName>
        <fullName evidence="5">Diaminopimelate decarboxylase</fullName>
    </submittedName>
</protein>
<keyword evidence="6" id="KW-1185">Reference proteome</keyword>
<dbReference type="AlphaFoldDB" id="A0A421B1N0"/>
<dbReference type="PRINTS" id="PR01179">
    <property type="entry name" value="ODADCRBXLASE"/>
</dbReference>
<dbReference type="GO" id="GO:0009089">
    <property type="term" value="P:lysine biosynthetic process via diaminopimelate"/>
    <property type="evidence" value="ECO:0007669"/>
    <property type="project" value="TreeGrafter"/>
</dbReference>
<dbReference type="SUPFAM" id="SSF50621">
    <property type="entry name" value="Alanine racemase C-terminal domain-like"/>
    <property type="match status" value="1"/>
</dbReference>
<gene>
    <name evidence="5" type="ORF">CLV68_4285</name>
</gene>
<dbReference type="PANTHER" id="PTHR43727:SF2">
    <property type="entry name" value="GROUP IV DECARBOXYLASE"/>
    <property type="match status" value="1"/>
</dbReference>
<feature type="active site" description="Proton donor" evidence="3">
    <location>
        <position position="331"/>
    </location>
</feature>
<organism evidence="5 6">
    <name type="scientific">Actinokineospora cianjurensis</name>
    <dbReference type="NCBI Taxonomy" id="585224"/>
    <lineage>
        <taxon>Bacteria</taxon>
        <taxon>Bacillati</taxon>
        <taxon>Actinomycetota</taxon>
        <taxon>Actinomycetes</taxon>
        <taxon>Pseudonocardiales</taxon>
        <taxon>Pseudonocardiaceae</taxon>
        <taxon>Actinokineospora</taxon>
    </lineage>
</organism>
<dbReference type="OrthoDB" id="9802241at2"/>
<dbReference type="Gene3D" id="3.20.20.10">
    <property type="entry name" value="Alanine racemase"/>
    <property type="match status" value="1"/>
</dbReference>
<evidence type="ECO:0000256" key="3">
    <source>
        <dbReference type="PIRSR" id="PIRSR600183-50"/>
    </source>
</evidence>
<evidence type="ECO:0000256" key="1">
    <source>
        <dbReference type="ARBA" id="ARBA00001933"/>
    </source>
</evidence>
<evidence type="ECO:0000259" key="4">
    <source>
        <dbReference type="Pfam" id="PF02784"/>
    </source>
</evidence>
<comment type="caution">
    <text evidence="5">The sequence shown here is derived from an EMBL/GenBank/DDBJ whole genome shotgun (WGS) entry which is preliminary data.</text>
</comment>
<dbReference type="InterPro" id="IPR029066">
    <property type="entry name" value="PLP-binding_barrel"/>
</dbReference>
<dbReference type="InterPro" id="IPR000183">
    <property type="entry name" value="Orn/DAP/Arg_de-COase"/>
</dbReference>
<dbReference type="Gene3D" id="2.40.37.10">
    <property type="entry name" value="Lyase, Ornithine Decarboxylase, Chain A, domain 1"/>
    <property type="match status" value="1"/>
</dbReference>
<dbReference type="InterPro" id="IPR009006">
    <property type="entry name" value="Ala_racemase/Decarboxylase_C"/>
</dbReference>
<sequence length="387" mass="41283">MTDVITAALLPADRLSPAFRDVLLDRCASGSYGLVADLTTLDDRYAAGAAAAQRHGIRLLCAVKASTHPEVLAGAARAGLGFDVANAFEVAAAREASPSAFLSLTSPGLPFGERASLYAAFRRGEIDRWHCDSLAQLEELARECPGSSVGVRVNLDGLEIPEGMPLWRPSRFGIRVDQLPLARDIAARHGCSLRWVHAHNGSEENDLASYVFTASAIVSAASAAGLALESVDLGGGLLSELADLDPFFGAVRAAVPAGVEVILEPGRFWMTDCMALVAQVLDVKETASQVVLLLDLGLMSHLQWADHIRIPVLGTLVPGDTRPWRICGRSCFEEDWLDEWEPIPVAEGGPLPRPGDPFVLGNITGYAIELGCDFNGVHRPAASFLRT</sequence>
<evidence type="ECO:0000313" key="5">
    <source>
        <dbReference type="EMBL" id="RLK58191.1"/>
    </source>
</evidence>
<dbReference type="PANTHER" id="PTHR43727">
    <property type="entry name" value="DIAMINOPIMELATE DECARBOXYLASE"/>
    <property type="match status" value="1"/>
</dbReference>
<dbReference type="RefSeq" id="WP_121392652.1">
    <property type="nucleotide sequence ID" value="NZ_RCDD01000003.1"/>
</dbReference>
<dbReference type="GO" id="GO:0008836">
    <property type="term" value="F:diaminopimelate decarboxylase activity"/>
    <property type="evidence" value="ECO:0007669"/>
    <property type="project" value="TreeGrafter"/>
</dbReference>
<accession>A0A421B1N0</accession>
<keyword evidence="2 3" id="KW-0663">Pyridoxal phosphate</keyword>
<comment type="cofactor">
    <cofactor evidence="1 3">
        <name>pyridoxal 5'-phosphate</name>
        <dbReference type="ChEBI" id="CHEBI:597326"/>
    </cofactor>
</comment>
<feature type="domain" description="Orn/DAP/Arg decarboxylase 2 N-terminal" evidence="4">
    <location>
        <begin position="57"/>
        <end position="269"/>
    </location>
</feature>
<evidence type="ECO:0000256" key="2">
    <source>
        <dbReference type="ARBA" id="ARBA00022898"/>
    </source>
</evidence>